<organism evidence="2 3">
    <name type="scientific">Streptomyces ovatisporus</name>
    <dbReference type="NCBI Taxonomy" id="1128682"/>
    <lineage>
        <taxon>Bacteria</taxon>
        <taxon>Bacillati</taxon>
        <taxon>Actinomycetota</taxon>
        <taxon>Actinomycetes</taxon>
        <taxon>Kitasatosporales</taxon>
        <taxon>Streptomycetaceae</taxon>
        <taxon>Streptomyces</taxon>
    </lineage>
</organism>
<name>A0ABV9AEI6_9ACTN</name>
<accession>A0ABV9AEI6</accession>
<dbReference type="InterPro" id="IPR036388">
    <property type="entry name" value="WH-like_DNA-bd_sf"/>
</dbReference>
<evidence type="ECO:0000313" key="2">
    <source>
        <dbReference type="EMBL" id="MFC4496983.1"/>
    </source>
</evidence>
<sequence>MSESAQPGRTLFRFVRFWARRWTGAGSGIEAERGRDVMVTEAVAALADGGGASVNDVARELGIDQSGASRMVSQAAGRGYLVKSHAADARRRAVDVTEAGRELIAAAHEWQEATFAELTADWTPGEVAQFTGYMERLVAGREPDA</sequence>
<dbReference type="Gene3D" id="1.10.10.10">
    <property type="entry name" value="Winged helix-like DNA-binding domain superfamily/Winged helix DNA-binding domain"/>
    <property type="match status" value="1"/>
</dbReference>
<proteinExistence type="predicted"/>
<dbReference type="PANTHER" id="PTHR33164:SF57">
    <property type="entry name" value="MARR-FAMILY TRANSCRIPTIONAL REGULATOR"/>
    <property type="match status" value="1"/>
</dbReference>
<comment type="caution">
    <text evidence="2">The sequence shown here is derived from an EMBL/GenBank/DDBJ whole genome shotgun (WGS) entry which is preliminary data.</text>
</comment>
<gene>
    <name evidence="2" type="ORF">ACFPA8_22895</name>
</gene>
<feature type="domain" description="HTH marR-type" evidence="1">
    <location>
        <begin position="42"/>
        <end position="91"/>
    </location>
</feature>
<reference evidence="3" key="1">
    <citation type="journal article" date="2019" name="Int. J. Syst. Evol. Microbiol.">
        <title>The Global Catalogue of Microorganisms (GCM) 10K type strain sequencing project: providing services to taxonomists for standard genome sequencing and annotation.</title>
        <authorList>
            <consortium name="The Broad Institute Genomics Platform"/>
            <consortium name="The Broad Institute Genome Sequencing Center for Infectious Disease"/>
            <person name="Wu L."/>
            <person name="Ma J."/>
        </authorList>
    </citation>
    <scope>NUCLEOTIDE SEQUENCE [LARGE SCALE GENOMIC DNA]</scope>
    <source>
        <strain evidence="3">CGMCC 4.7357</strain>
    </source>
</reference>
<dbReference type="Pfam" id="PF12802">
    <property type="entry name" value="MarR_2"/>
    <property type="match status" value="1"/>
</dbReference>
<dbReference type="RefSeq" id="WP_386451331.1">
    <property type="nucleotide sequence ID" value="NZ_JBHSFH010000013.1"/>
</dbReference>
<dbReference type="EMBL" id="JBHSFH010000013">
    <property type="protein sequence ID" value="MFC4496983.1"/>
    <property type="molecule type" value="Genomic_DNA"/>
</dbReference>
<dbReference type="PANTHER" id="PTHR33164">
    <property type="entry name" value="TRANSCRIPTIONAL REGULATOR, MARR FAMILY"/>
    <property type="match status" value="1"/>
</dbReference>
<dbReference type="InterPro" id="IPR036390">
    <property type="entry name" value="WH_DNA-bd_sf"/>
</dbReference>
<dbReference type="InterPro" id="IPR000835">
    <property type="entry name" value="HTH_MarR-typ"/>
</dbReference>
<dbReference type="Proteomes" id="UP001595997">
    <property type="component" value="Unassembled WGS sequence"/>
</dbReference>
<evidence type="ECO:0000259" key="1">
    <source>
        <dbReference type="Pfam" id="PF12802"/>
    </source>
</evidence>
<dbReference type="InterPro" id="IPR039422">
    <property type="entry name" value="MarR/SlyA-like"/>
</dbReference>
<keyword evidence="3" id="KW-1185">Reference proteome</keyword>
<evidence type="ECO:0000313" key="3">
    <source>
        <dbReference type="Proteomes" id="UP001595997"/>
    </source>
</evidence>
<dbReference type="SUPFAM" id="SSF46785">
    <property type="entry name" value="Winged helix' DNA-binding domain"/>
    <property type="match status" value="1"/>
</dbReference>
<protein>
    <submittedName>
        <fullName evidence="2">MarR family winged helix-turn-helix transcriptional regulator</fullName>
    </submittedName>
</protein>